<evidence type="ECO:0000256" key="1">
    <source>
        <dbReference type="ARBA" id="ARBA00023125"/>
    </source>
</evidence>
<dbReference type="PANTHER" id="PTHR33221">
    <property type="entry name" value="WINGED HELIX-TURN-HELIX TRANSCRIPTIONAL REGULATOR, RRF2 FAMILY"/>
    <property type="match status" value="1"/>
</dbReference>
<sequence>MNIAFFNKLVKTPSAMLGYKKAMEEKNMMISTKGRYALSTLIDIAEQEKKGNPVSIKEVAERQGISVKYLEQIIALMVKGGFLKSVRGAKGGYLLLKEAKDISVGDILDAAEGTLSPVDCVKEGSNCERSASCPTFPLYKEIDEAIYAVVNRYSLEDLLQCNSKGKLEHCPSKN</sequence>
<keyword evidence="3" id="KW-1185">Reference proteome</keyword>
<dbReference type="eggNOG" id="COG1959">
    <property type="taxonomic scope" value="Bacteria"/>
</dbReference>
<dbReference type="HOGENOM" id="CLU_107144_0_1_9"/>
<dbReference type="Pfam" id="PF02082">
    <property type="entry name" value="Rrf2"/>
    <property type="match status" value="1"/>
</dbReference>
<dbReference type="PANTHER" id="PTHR33221:SF5">
    <property type="entry name" value="HTH-TYPE TRANSCRIPTIONAL REGULATOR ISCR"/>
    <property type="match status" value="1"/>
</dbReference>
<evidence type="ECO:0000313" key="2">
    <source>
        <dbReference type="EMBL" id="EEJ51644.1"/>
    </source>
</evidence>
<reference evidence="2 3" key="1">
    <citation type="submission" date="2009-04" db="EMBL/GenBank/DDBJ databases">
        <authorList>
            <person name="Qin X."/>
            <person name="Bachman B."/>
            <person name="Battles P."/>
            <person name="Bell A."/>
            <person name="Bess C."/>
            <person name="Bickham C."/>
            <person name="Chaboub L."/>
            <person name="Chen D."/>
            <person name="Coyle M."/>
            <person name="Deiros D.R."/>
            <person name="Dinh H."/>
            <person name="Forbes L."/>
            <person name="Fowler G."/>
            <person name="Francisco L."/>
            <person name="Fu Q."/>
            <person name="Gubbala S."/>
            <person name="Hale W."/>
            <person name="Han Y."/>
            <person name="Hemphill L."/>
            <person name="Highlander S.K."/>
            <person name="Hirani K."/>
            <person name="Hogues M."/>
            <person name="Jackson L."/>
            <person name="Jakkamsetti A."/>
            <person name="Javaid M."/>
            <person name="Jiang H."/>
            <person name="Korchina V."/>
            <person name="Kovar C."/>
            <person name="Lara F."/>
            <person name="Lee S."/>
            <person name="Mata R."/>
            <person name="Mathew T."/>
            <person name="Moen C."/>
            <person name="Morales K."/>
            <person name="Munidasa M."/>
            <person name="Nazareth L."/>
            <person name="Ngo R."/>
            <person name="Nguyen L."/>
            <person name="Okwuonu G."/>
            <person name="Ongeri F."/>
            <person name="Patil S."/>
            <person name="Petrosino J."/>
            <person name="Pham C."/>
            <person name="Pham P."/>
            <person name="Pu L.-L."/>
            <person name="Puazo M."/>
            <person name="Raj R."/>
            <person name="Reid J."/>
            <person name="Rouhana J."/>
            <person name="Saada N."/>
            <person name="Shang Y."/>
            <person name="Simmons D."/>
            <person name="Thornton R."/>
            <person name="Warren J."/>
            <person name="Weissenberger G."/>
            <person name="Zhang J."/>
            <person name="Zhang L."/>
            <person name="Zhou C."/>
            <person name="Zhu D."/>
            <person name="Muzny D."/>
            <person name="Worley K."/>
            <person name="Gibbs R."/>
        </authorList>
    </citation>
    <scope>NUCLEOTIDE SEQUENCE [LARGE SCALE GENOMIC DNA]</scope>
    <source>
        <strain evidence="2 3">F0268</strain>
    </source>
</reference>
<dbReference type="GO" id="GO:0003677">
    <property type="term" value="F:DNA binding"/>
    <property type="evidence" value="ECO:0007669"/>
    <property type="project" value="UniProtKB-KW"/>
</dbReference>
<dbReference type="GO" id="GO:0003700">
    <property type="term" value="F:DNA-binding transcription factor activity"/>
    <property type="evidence" value="ECO:0007669"/>
    <property type="project" value="TreeGrafter"/>
</dbReference>
<dbReference type="EMBL" id="ACKX01000107">
    <property type="protein sequence ID" value="EEJ51644.1"/>
    <property type="molecule type" value="Genomic_DNA"/>
</dbReference>
<organism evidence="2 3">
    <name type="scientific">Oribacterium sinus F0268</name>
    <dbReference type="NCBI Taxonomy" id="585501"/>
    <lineage>
        <taxon>Bacteria</taxon>
        <taxon>Bacillati</taxon>
        <taxon>Bacillota</taxon>
        <taxon>Clostridia</taxon>
        <taxon>Lachnospirales</taxon>
        <taxon>Lachnospiraceae</taxon>
        <taxon>Oribacterium</taxon>
    </lineage>
</organism>
<dbReference type="InterPro" id="IPR036388">
    <property type="entry name" value="WH-like_DNA-bd_sf"/>
</dbReference>
<accession>C2KX63</accession>
<evidence type="ECO:0000313" key="3">
    <source>
        <dbReference type="Proteomes" id="UP000004121"/>
    </source>
</evidence>
<name>C2KX63_9FIRM</name>
<dbReference type="InterPro" id="IPR000944">
    <property type="entry name" value="Tscrpt_reg_Rrf2"/>
</dbReference>
<comment type="caution">
    <text evidence="2">The sequence shown here is derived from an EMBL/GenBank/DDBJ whole genome shotgun (WGS) entry which is preliminary data.</text>
</comment>
<dbReference type="Gene3D" id="1.10.10.10">
    <property type="entry name" value="Winged helix-like DNA-binding domain superfamily/Winged helix DNA-binding domain"/>
    <property type="match status" value="1"/>
</dbReference>
<keyword evidence="1" id="KW-0238">DNA-binding</keyword>
<dbReference type="SUPFAM" id="SSF46785">
    <property type="entry name" value="Winged helix' DNA-binding domain"/>
    <property type="match status" value="1"/>
</dbReference>
<dbReference type="AlphaFoldDB" id="C2KX63"/>
<dbReference type="NCBIfam" id="TIGR00738">
    <property type="entry name" value="rrf2_super"/>
    <property type="match status" value="1"/>
</dbReference>
<dbReference type="InParanoid" id="C2KX63"/>
<dbReference type="FunCoup" id="C2KX63">
    <property type="interactions" value="214"/>
</dbReference>
<gene>
    <name evidence="2" type="ORF">HMPREF6123_1082</name>
</gene>
<dbReference type="PROSITE" id="PS51197">
    <property type="entry name" value="HTH_RRF2_2"/>
    <property type="match status" value="1"/>
</dbReference>
<dbReference type="InterPro" id="IPR036390">
    <property type="entry name" value="WH_DNA-bd_sf"/>
</dbReference>
<proteinExistence type="predicted"/>
<dbReference type="GO" id="GO:0005829">
    <property type="term" value="C:cytosol"/>
    <property type="evidence" value="ECO:0007669"/>
    <property type="project" value="TreeGrafter"/>
</dbReference>
<protein>
    <submittedName>
        <fullName evidence="2">Transcriptional regulator, Rrf2 family</fullName>
    </submittedName>
</protein>
<dbReference type="Proteomes" id="UP000004121">
    <property type="component" value="Unassembled WGS sequence"/>
</dbReference>
<dbReference type="STRING" id="585501.HMPREF6123_1082"/>